<feature type="compositionally biased region" description="Basic and acidic residues" evidence="1">
    <location>
        <begin position="53"/>
        <end position="62"/>
    </location>
</feature>
<dbReference type="InterPro" id="IPR019327">
    <property type="entry name" value="WKF"/>
</dbReference>
<dbReference type="PANTHER" id="PTHR22306">
    <property type="entry name" value="CHROMOSOME 7 OPEN READING FRAME 50"/>
    <property type="match status" value="1"/>
</dbReference>
<feature type="region of interest" description="Disordered" evidence="1">
    <location>
        <begin position="1"/>
        <end position="77"/>
    </location>
</feature>
<dbReference type="GO" id="GO:0007193">
    <property type="term" value="P:adenylate cyclase-inhibiting G protein-coupled receptor signaling pathway"/>
    <property type="evidence" value="ECO:0007669"/>
    <property type="project" value="Ensembl"/>
</dbReference>
<feature type="domain" description="WKF" evidence="2">
    <location>
        <begin position="97"/>
        <end position="158"/>
    </location>
</feature>
<dbReference type="GO" id="GO:0045542">
    <property type="term" value="P:positive regulation of cholesterol biosynthetic process"/>
    <property type="evidence" value="ECO:0007669"/>
    <property type="project" value="Ensembl"/>
</dbReference>
<dbReference type="Pfam" id="PF10180">
    <property type="entry name" value="WKF"/>
    <property type="match status" value="1"/>
</dbReference>
<name>A0A8C6FZS5_MOSMO</name>
<proteinExistence type="predicted"/>
<dbReference type="AlphaFoldDB" id="A0A8C6FZS5"/>
<dbReference type="GeneTree" id="ENSGT00390000017838"/>
<feature type="compositionally biased region" description="Basic residues" evidence="1">
    <location>
        <begin position="63"/>
        <end position="74"/>
    </location>
</feature>
<dbReference type="GO" id="GO:0005179">
    <property type="term" value="F:hormone activity"/>
    <property type="evidence" value="ECO:0007669"/>
    <property type="project" value="Ensembl"/>
</dbReference>
<keyword evidence="4" id="KW-1185">Reference proteome</keyword>
<protein>
    <submittedName>
        <fullName evidence="3">Chromosome 7 open reading frame 50</fullName>
    </submittedName>
</protein>
<dbReference type="GO" id="GO:0005615">
    <property type="term" value="C:extracellular space"/>
    <property type="evidence" value="ECO:0007669"/>
    <property type="project" value="Ensembl"/>
</dbReference>
<reference evidence="3" key="2">
    <citation type="submission" date="2025-09" db="UniProtKB">
        <authorList>
            <consortium name="Ensembl"/>
        </authorList>
    </citation>
    <scope>IDENTIFICATION</scope>
</reference>
<reference evidence="3" key="1">
    <citation type="submission" date="2025-08" db="UniProtKB">
        <authorList>
            <consortium name="Ensembl"/>
        </authorList>
    </citation>
    <scope>IDENTIFICATION</scope>
</reference>
<dbReference type="PANTHER" id="PTHR22306:SF2">
    <property type="entry name" value="CHROMOSOME 7 OPEN READING FRAME 50"/>
    <property type="match status" value="1"/>
</dbReference>
<dbReference type="Ensembl" id="ENSMMST00000034488.1">
    <property type="protein sequence ID" value="ENSMMSP00000031357.1"/>
    <property type="gene ID" value="ENSMMSG00000023325.1"/>
</dbReference>
<evidence type="ECO:0000313" key="4">
    <source>
        <dbReference type="Proteomes" id="UP000694544"/>
    </source>
</evidence>
<organism evidence="3 4">
    <name type="scientific">Moschus moschiferus</name>
    <name type="common">Siberian musk deer</name>
    <name type="synonym">Moschus sibiricus</name>
    <dbReference type="NCBI Taxonomy" id="68415"/>
    <lineage>
        <taxon>Eukaryota</taxon>
        <taxon>Metazoa</taxon>
        <taxon>Chordata</taxon>
        <taxon>Craniata</taxon>
        <taxon>Vertebrata</taxon>
        <taxon>Euteleostomi</taxon>
        <taxon>Mammalia</taxon>
        <taxon>Eutheria</taxon>
        <taxon>Laurasiatheria</taxon>
        <taxon>Artiodactyla</taxon>
        <taxon>Ruminantia</taxon>
        <taxon>Pecora</taxon>
        <taxon>Moschidae</taxon>
        <taxon>Moschus</taxon>
    </lineage>
</organism>
<evidence type="ECO:0000256" key="1">
    <source>
        <dbReference type="SAM" id="MobiDB-lite"/>
    </source>
</evidence>
<evidence type="ECO:0000313" key="3">
    <source>
        <dbReference type="Ensembl" id="ENSMMSP00000031357.1"/>
    </source>
</evidence>
<gene>
    <name evidence="3" type="primary">C7orf50</name>
    <name evidence="3" type="synonym">CHLSN</name>
</gene>
<accession>A0A8C6FZS5</accession>
<sequence length="187" mass="21073">MAKQKRKESKVAEKKSKKLKKVSAVEMPVARMAPPGTGTAPAEGSACPSPSPEEQRVLERKLKKERKREARRRLQGGGVAAAPRPVIKRSAATLALEYLCSWAQKHEDWRFQKTRQTWLLLHMYDREQVPDEHFPALLAYLEGLRGRARELTVQKAEALMQELDKAGACALPPGRTQRAREVLQLLS</sequence>
<evidence type="ECO:0000259" key="2">
    <source>
        <dbReference type="Pfam" id="PF10180"/>
    </source>
</evidence>
<dbReference type="Proteomes" id="UP000694544">
    <property type="component" value="Unplaced"/>
</dbReference>
<dbReference type="GO" id="GO:0045541">
    <property type="term" value="P:negative regulation of cholesterol biosynthetic process"/>
    <property type="evidence" value="ECO:0007669"/>
    <property type="project" value="Ensembl"/>
</dbReference>